<evidence type="ECO:0000313" key="4">
    <source>
        <dbReference type="Proteomes" id="UP000585638"/>
    </source>
</evidence>
<name>A0A7W9NLM8_9PSEU</name>
<dbReference type="InterPro" id="IPR056681">
    <property type="entry name" value="DUF7779"/>
</dbReference>
<keyword evidence="4" id="KW-1185">Reference proteome</keyword>
<dbReference type="AlphaFoldDB" id="A0A7W9NLM8"/>
<evidence type="ECO:0000313" key="3">
    <source>
        <dbReference type="EMBL" id="MBB5896646.1"/>
    </source>
</evidence>
<proteinExistence type="predicted"/>
<sequence length="227" mass="24207">MLLGDRHRSLVSVLPDAEGLPDQHRQTVASTWSLSIEYANRLSPAGVAGGLLEVASVLDPNGIPAEVFGSKAVLEMLADQTTHIVDAADAREGLACLHRLGLITWDPGSAPRAVRVHALVQRAARDSLSQGRLSVLARVAADALCEAWPEVERDTALGQVLRANTEAAMTASGDGLWEPDGHAVLFRGGRSLRVWVGGRGRGLLPAAARHGDSPTWPRPPRHPHHTQ</sequence>
<dbReference type="RefSeq" id="WP_184868262.1">
    <property type="nucleotide sequence ID" value="NZ_JACHIR010000001.1"/>
</dbReference>
<comment type="caution">
    <text evidence="3">The sequence shown here is derived from an EMBL/GenBank/DDBJ whole genome shotgun (WGS) entry which is preliminary data.</text>
</comment>
<accession>A0A7W9NLM8</accession>
<feature type="region of interest" description="Disordered" evidence="1">
    <location>
        <begin position="205"/>
        <end position="227"/>
    </location>
</feature>
<evidence type="ECO:0000259" key="2">
    <source>
        <dbReference type="Pfam" id="PF25000"/>
    </source>
</evidence>
<reference evidence="3 4" key="1">
    <citation type="submission" date="2020-08" db="EMBL/GenBank/DDBJ databases">
        <title>Sequencing the genomes of 1000 actinobacteria strains.</title>
        <authorList>
            <person name="Klenk H.-P."/>
        </authorList>
    </citation>
    <scope>NUCLEOTIDE SEQUENCE [LARGE SCALE GENOMIC DNA]</scope>
    <source>
        <strain evidence="3 4">DSM 43851</strain>
    </source>
</reference>
<evidence type="ECO:0000256" key="1">
    <source>
        <dbReference type="SAM" id="MobiDB-lite"/>
    </source>
</evidence>
<dbReference type="Proteomes" id="UP000585638">
    <property type="component" value="Unassembled WGS sequence"/>
</dbReference>
<dbReference type="EMBL" id="JACHIR010000001">
    <property type="protein sequence ID" value="MBB5896646.1"/>
    <property type="molecule type" value="Genomic_DNA"/>
</dbReference>
<protein>
    <recommendedName>
        <fullName evidence="2">DUF7779 domain-containing protein</fullName>
    </recommendedName>
</protein>
<feature type="domain" description="DUF7779" evidence="2">
    <location>
        <begin position="48"/>
        <end position="132"/>
    </location>
</feature>
<dbReference type="Pfam" id="PF25000">
    <property type="entry name" value="DUF7779"/>
    <property type="match status" value="1"/>
</dbReference>
<organism evidence="3 4">
    <name type="scientific">Kutzneria kofuensis</name>
    <dbReference type="NCBI Taxonomy" id="103725"/>
    <lineage>
        <taxon>Bacteria</taxon>
        <taxon>Bacillati</taxon>
        <taxon>Actinomycetota</taxon>
        <taxon>Actinomycetes</taxon>
        <taxon>Pseudonocardiales</taxon>
        <taxon>Pseudonocardiaceae</taxon>
        <taxon>Kutzneria</taxon>
    </lineage>
</organism>
<gene>
    <name evidence="3" type="ORF">BJ998_007842</name>
</gene>